<dbReference type="Pfam" id="PF05343">
    <property type="entry name" value="Peptidase_M42"/>
    <property type="match status" value="1"/>
</dbReference>
<dbReference type="PANTHER" id="PTHR32481:SF0">
    <property type="entry name" value="AMINOPEPTIDASE YPDE-RELATED"/>
    <property type="match status" value="1"/>
</dbReference>
<feature type="active site" description="Proton acceptor" evidence="7">
    <location>
        <position position="211"/>
    </location>
</feature>
<sequence>MQAWTQLLQELTEAPGVPGFEGPVRDVMRRHLEPVADEIVTDNLGGVAGVLRGASGRPRVMVAGHLDEVGFMVSHVTGEGFLRFQTLGGWWHQVMLAQRVRVLTRQGEHTGVIGSKPPHLLSPEDRKKPVEIAEMFIDVGATSREEAEALGIRPGDPVVPLCPFTRLGSGKLLMAKAWDNRAGCAAAVRVLHDLKGSDHPNTVYGVGNVQEEVGLRGAQTMSERIDPDVAFAVDVGIAGDTPGVKETEARARLGQGPVVLLYDASMVPHRGLRDLVVDTAAEEGIPLQFEVMPRGGTDAGRMHLHGSGTPSLALGPPVRYIHSHASVLHEEDLEQTVRLLTAVIRRLDAETARRLREQ</sequence>
<dbReference type="GO" id="GO:0046872">
    <property type="term" value="F:metal ion binding"/>
    <property type="evidence" value="ECO:0007669"/>
    <property type="project" value="UniProtKB-UniRule"/>
</dbReference>
<keyword evidence="2" id="KW-0031">Aminopeptidase</keyword>
<evidence type="ECO:0000256" key="1">
    <source>
        <dbReference type="ARBA" id="ARBA00006272"/>
    </source>
</evidence>
<dbReference type="InterPro" id="IPR008007">
    <property type="entry name" value="Peptidase_M42"/>
</dbReference>
<dbReference type="KEGG" id="lpil:LIP_1156"/>
<reference evidence="10" key="2">
    <citation type="journal article" date="2016" name="Int. J. Syst. Evol. Microbiol.">
        <title>Complete genome sequence and cell structure of Limnochorda pilosa, a Gram-negative spore-former within the phylum Firmicutes.</title>
        <authorList>
            <person name="Watanabe M."/>
            <person name="Kojima H."/>
            <person name="Fukui M."/>
        </authorList>
    </citation>
    <scope>NUCLEOTIDE SEQUENCE [LARGE SCALE GENOMIC DNA]</scope>
    <source>
        <strain evidence="10">HC45</strain>
    </source>
</reference>
<dbReference type="Gene3D" id="2.40.30.40">
    <property type="entry name" value="Peptidase M42, domain 2"/>
    <property type="match status" value="1"/>
</dbReference>
<protein>
    <submittedName>
        <fullName evidence="9">Peptidase M28</fullName>
    </submittedName>
</protein>
<dbReference type="SUPFAM" id="SSF53187">
    <property type="entry name" value="Zn-dependent exopeptidases"/>
    <property type="match status" value="1"/>
</dbReference>
<evidence type="ECO:0000256" key="2">
    <source>
        <dbReference type="ARBA" id="ARBA00022438"/>
    </source>
</evidence>
<dbReference type="RefSeq" id="WP_231699345.1">
    <property type="nucleotide sequence ID" value="NZ_AP014924.1"/>
</dbReference>
<dbReference type="PANTHER" id="PTHR32481">
    <property type="entry name" value="AMINOPEPTIDASE"/>
    <property type="match status" value="1"/>
</dbReference>
<dbReference type="GO" id="GO:0006508">
    <property type="term" value="P:proteolysis"/>
    <property type="evidence" value="ECO:0007669"/>
    <property type="project" value="UniProtKB-KW"/>
</dbReference>
<feature type="binding site" evidence="8">
    <location>
        <position position="234"/>
    </location>
    <ligand>
        <name>Zn(2+)</name>
        <dbReference type="ChEBI" id="CHEBI:29105"/>
        <label>1</label>
    </ligand>
</feature>
<accession>A0A0K2SIS7</accession>
<dbReference type="EMBL" id="AP014924">
    <property type="protein sequence ID" value="BAS27013.1"/>
    <property type="molecule type" value="Genomic_DNA"/>
</dbReference>
<dbReference type="InterPro" id="IPR023367">
    <property type="entry name" value="Peptidase_M42_dom2"/>
</dbReference>
<dbReference type="CDD" id="cd05656">
    <property type="entry name" value="M42_Frv"/>
    <property type="match status" value="1"/>
</dbReference>
<dbReference type="InterPro" id="IPR051464">
    <property type="entry name" value="Peptidase_M42_aminopept"/>
</dbReference>
<feature type="binding site" evidence="8">
    <location>
        <position position="65"/>
    </location>
    <ligand>
        <name>Zn(2+)</name>
        <dbReference type="ChEBI" id="CHEBI:29105"/>
        <label>1</label>
    </ligand>
</feature>
<dbReference type="GO" id="GO:0004177">
    <property type="term" value="F:aminopeptidase activity"/>
    <property type="evidence" value="ECO:0007669"/>
    <property type="project" value="UniProtKB-UniRule"/>
</dbReference>
<dbReference type="AlphaFoldDB" id="A0A0K2SIS7"/>
<comment type="similarity">
    <text evidence="1 6">Belongs to the peptidase M42 family.</text>
</comment>
<dbReference type="PIRSF" id="PIRSF001123">
    <property type="entry name" value="PepA_GA"/>
    <property type="match status" value="1"/>
</dbReference>
<evidence type="ECO:0000313" key="10">
    <source>
        <dbReference type="Proteomes" id="UP000065807"/>
    </source>
</evidence>
<reference evidence="10" key="1">
    <citation type="submission" date="2015-07" db="EMBL/GenBank/DDBJ databases">
        <title>Complete genome sequence and phylogenetic analysis of Limnochorda pilosa.</title>
        <authorList>
            <person name="Watanabe M."/>
            <person name="Kojima H."/>
            <person name="Fukui M."/>
        </authorList>
    </citation>
    <scope>NUCLEOTIDE SEQUENCE [LARGE SCALE GENOMIC DNA]</scope>
    <source>
        <strain evidence="10">HC45</strain>
    </source>
</reference>
<evidence type="ECO:0000256" key="3">
    <source>
        <dbReference type="ARBA" id="ARBA00022670"/>
    </source>
</evidence>
<keyword evidence="3" id="KW-0645">Protease</keyword>
<feature type="binding site" evidence="8">
    <location>
        <position position="322"/>
    </location>
    <ligand>
        <name>Zn(2+)</name>
        <dbReference type="ChEBI" id="CHEBI:29105"/>
        <label>2</label>
    </ligand>
</feature>
<keyword evidence="10" id="KW-1185">Reference proteome</keyword>
<keyword evidence="5" id="KW-0378">Hydrolase</keyword>
<organism evidence="9 10">
    <name type="scientific">Limnochorda pilosa</name>
    <dbReference type="NCBI Taxonomy" id="1555112"/>
    <lineage>
        <taxon>Bacteria</taxon>
        <taxon>Bacillati</taxon>
        <taxon>Bacillota</taxon>
        <taxon>Limnochordia</taxon>
        <taxon>Limnochordales</taxon>
        <taxon>Limnochordaceae</taxon>
        <taxon>Limnochorda</taxon>
    </lineage>
</organism>
<feature type="binding site" evidence="8">
    <location>
        <position position="179"/>
    </location>
    <ligand>
        <name>Zn(2+)</name>
        <dbReference type="ChEBI" id="CHEBI:29105"/>
        <label>1</label>
    </ligand>
</feature>
<evidence type="ECO:0000256" key="7">
    <source>
        <dbReference type="PIRSR" id="PIRSR001123-1"/>
    </source>
</evidence>
<gene>
    <name evidence="9" type="ORF">LIP_1156</name>
</gene>
<feature type="binding site" evidence="8">
    <location>
        <position position="179"/>
    </location>
    <ligand>
        <name>Zn(2+)</name>
        <dbReference type="ChEBI" id="CHEBI:29105"/>
        <label>2</label>
    </ligand>
</feature>
<evidence type="ECO:0000256" key="8">
    <source>
        <dbReference type="PIRSR" id="PIRSR001123-2"/>
    </source>
</evidence>
<keyword evidence="4 8" id="KW-0479">Metal-binding</keyword>
<name>A0A0K2SIS7_LIMPI</name>
<dbReference type="Proteomes" id="UP000065807">
    <property type="component" value="Chromosome"/>
</dbReference>
<proteinExistence type="inferred from homology"/>
<dbReference type="STRING" id="1555112.LIP_1156"/>
<feature type="binding site" evidence="8">
    <location>
        <position position="212"/>
    </location>
    <ligand>
        <name>Zn(2+)</name>
        <dbReference type="ChEBI" id="CHEBI:29105"/>
        <label>2</label>
    </ligand>
</feature>
<evidence type="ECO:0000256" key="4">
    <source>
        <dbReference type="ARBA" id="ARBA00022723"/>
    </source>
</evidence>
<evidence type="ECO:0000313" key="9">
    <source>
        <dbReference type="EMBL" id="BAS27013.1"/>
    </source>
</evidence>
<evidence type="ECO:0000256" key="6">
    <source>
        <dbReference type="PIRNR" id="PIRNR001123"/>
    </source>
</evidence>
<dbReference type="Gene3D" id="3.40.630.10">
    <property type="entry name" value="Zn peptidases"/>
    <property type="match status" value="1"/>
</dbReference>
<comment type="cofactor">
    <cofactor evidence="8">
        <name>a divalent metal cation</name>
        <dbReference type="ChEBI" id="CHEBI:60240"/>
    </cofactor>
    <text evidence="8">Binds 2 divalent metal cations per subunit.</text>
</comment>
<dbReference type="SUPFAM" id="SSF101821">
    <property type="entry name" value="Aminopeptidase/glucanase lid domain"/>
    <property type="match status" value="1"/>
</dbReference>
<evidence type="ECO:0000256" key="5">
    <source>
        <dbReference type="ARBA" id="ARBA00022801"/>
    </source>
</evidence>